<evidence type="ECO:0000256" key="3">
    <source>
        <dbReference type="PROSITE-ProRule" id="PRU01005"/>
    </source>
</evidence>
<reference evidence="6 7" key="2">
    <citation type="submission" date="2018-10" db="EMBL/GenBank/DDBJ databases">
        <authorList>
            <consortium name="Pathogen Informatics"/>
        </authorList>
    </citation>
    <scope>NUCLEOTIDE SEQUENCE [LARGE SCALE GENOMIC DNA]</scope>
</reference>
<dbReference type="OrthoDB" id="5863778at2759"/>
<dbReference type="AlphaFoldDB" id="A0A0N4VHH1"/>
<dbReference type="PROSITE" id="PS51670">
    <property type="entry name" value="SHKT"/>
    <property type="match status" value="3"/>
</dbReference>
<feature type="domain" description="ShKT" evidence="5">
    <location>
        <begin position="28"/>
        <end position="63"/>
    </location>
</feature>
<keyword evidence="2" id="KW-1015">Disulfide bond</keyword>
<dbReference type="Pfam" id="PF01549">
    <property type="entry name" value="ShK"/>
    <property type="match status" value="3"/>
</dbReference>
<feature type="domain" description="ShKT" evidence="5">
    <location>
        <begin position="88"/>
        <end position="123"/>
    </location>
</feature>
<dbReference type="PANTHER" id="PTHR46219">
    <property type="entry name" value="PROTEIN CBG11138"/>
    <property type="match status" value="1"/>
</dbReference>
<evidence type="ECO:0000256" key="4">
    <source>
        <dbReference type="SAM" id="MobiDB-lite"/>
    </source>
</evidence>
<organism evidence="8">
    <name type="scientific">Enterobius vermicularis</name>
    <name type="common">Human pinworm</name>
    <dbReference type="NCBI Taxonomy" id="51028"/>
    <lineage>
        <taxon>Eukaryota</taxon>
        <taxon>Metazoa</taxon>
        <taxon>Ecdysozoa</taxon>
        <taxon>Nematoda</taxon>
        <taxon>Chromadorea</taxon>
        <taxon>Rhabditida</taxon>
        <taxon>Spirurina</taxon>
        <taxon>Oxyuridomorpha</taxon>
        <taxon>Oxyuroidea</taxon>
        <taxon>Oxyuridae</taxon>
        <taxon>Enterobius</taxon>
    </lineage>
</organism>
<evidence type="ECO:0000256" key="2">
    <source>
        <dbReference type="ARBA" id="ARBA00023157"/>
    </source>
</evidence>
<evidence type="ECO:0000313" key="8">
    <source>
        <dbReference type="WBParaSite" id="EVEC_0001027201-mRNA-1"/>
    </source>
</evidence>
<evidence type="ECO:0000313" key="6">
    <source>
        <dbReference type="EMBL" id="VDD94866.1"/>
    </source>
</evidence>
<evidence type="ECO:0000259" key="5">
    <source>
        <dbReference type="PROSITE" id="PS51670"/>
    </source>
</evidence>
<dbReference type="EMBL" id="UXUI01010175">
    <property type="protein sequence ID" value="VDD94866.1"/>
    <property type="molecule type" value="Genomic_DNA"/>
</dbReference>
<evidence type="ECO:0000256" key="1">
    <source>
        <dbReference type="ARBA" id="ARBA00022729"/>
    </source>
</evidence>
<dbReference type="PANTHER" id="PTHR46219:SF15">
    <property type="entry name" value="SHKT DOMAIN-CONTAINING PROTEIN"/>
    <property type="match status" value="1"/>
</dbReference>
<dbReference type="Gene3D" id="1.10.10.1940">
    <property type="match status" value="3"/>
</dbReference>
<feature type="domain" description="ShKT" evidence="5">
    <location>
        <begin position="148"/>
        <end position="183"/>
    </location>
</feature>
<comment type="caution">
    <text evidence="3">Lacks conserved residue(s) required for the propagation of feature annotation.</text>
</comment>
<dbReference type="FunFam" id="1.10.10.1940:FF:000002">
    <property type="entry name" value="PHAryngeal gland Toxin-related"/>
    <property type="match status" value="1"/>
</dbReference>
<keyword evidence="7" id="KW-1185">Reference proteome</keyword>
<sequence>MSTTTTSTTTTSTSTSTSTTTATTSGLCVDQDSAECQKKEDLCSDVNYYNIMKTVCPKTCNLCGGTTGNSNSNVILVTTTAAGSVSTCVDQDTTECEKKKHLCANSLYKSLMNEKCPATCGFCTTDNILTTSTEKVAKAAVFAARKLCADLDTTQCETKKQLCTNSLYRDLMVAKCPETCGFC</sequence>
<dbReference type="InterPro" id="IPR003582">
    <property type="entry name" value="ShKT_dom"/>
</dbReference>
<reference evidence="8" key="1">
    <citation type="submission" date="2017-02" db="UniProtKB">
        <authorList>
            <consortium name="WormBaseParasite"/>
        </authorList>
    </citation>
    <scope>IDENTIFICATION</scope>
</reference>
<proteinExistence type="predicted"/>
<dbReference type="WBParaSite" id="EVEC_0001027201-mRNA-1">
    <property type="protein sequence ID" value="EVEC_0001027201-mRNA-1"/>
    <property type="gene ID" value="EVEC_0001027201"/>
</dbReference>
<dbReference type="SMART" id="SM00254">
    <property type="entry name" value="ShKT"/>
    <property type="match status" value="3"/>
</dbReference>
<evidence type="ECO:0000313" key="7">
    <source>
        <dbReference type="Proteomes" id="UP000274131"/>
    </source>
</evidence>
<dbReference type="Proteomes" id="UP000274131">
    <property type="component" value="Unassembled WGS sequence"/>
</dbReference>
<feature type="region of interest" description="Disordered" evidence="4">
    <location>
        <begin position="1"/>
        <end position="24"/>
    </location>
</feature>
<name>A0A0N4VHH1_ENTVE</name>
<gene>
    <name evidence="6" type="ORF">EVEC_LOCUS9617</name>
</gene>
<keyword evidence="1" id="KW-0732">Signal</keyword>
<accession>A0A0N4VHH1</accession>
<protein>
    <submittedName>
        <fullName evidence="8">ShTK domain protein</fullName>
    </submittedName>
</protein>